<dbReference type="SMART" id="SM00758">
    <property type="entry name" value="PA14"/>
    <property type="match status" value="2"/>
</dbReference>
<feature type="domain" description="PA14" evidence="8">
    <location>
        <begin position="37"/>
        <end position="193"/>
    </location>
</feature>
<reference evidence="9 10" key="1">
    <citation type="submission" date="2016-10" db="EMBL/GenBank/DDBJ databases">
        <authorList>
            <person name="de Groot N.N."/>
        </authorList>
    </citation>
    <scope>NUCLEOTIDE SEQUENCE [LARGE SCALE GENOMIC DNA]</scope>
    <source>
        <strain evidence="9 10">CGMCC 1.9167</strain>
    </source>
</reference>
<dbReference type="Pfam" id="PF07691">
    <property type="entry name" value="PA14"/>
    <property type="match status" value="2"/>
</dbReference>
<evidence type="ECO:0000259" key="8">
    <source>
        <dbReference type="PROSITE" id="PS51820"/>
    </source>
</evidence>
<keyword evidence="5" id="KW-0106">Calcium</keyword>
<dbReference type="InterPro" id="IPR011658">
    <property type="entry name" value="PA14_dom"/>
</dbReference>
<sequence>MSVRSLLLLFVILGLLSGCQSWRPEKMPPTASLPQTSEFGVVEVRYWENLNIRSVSDLISLPAYPDNPDIVTVLNELQSQVNRGDNYGSLVRGFVVPPTTGTYQFFVTGDNETQFWLSTDETPGNAEMIALMPGAAAPGEFDKYNSQKSTPRELVADNRYYFEIRHVERSGGDHFAVSWEGPGISRQIIGGNSIASLGQSPYEQIGEASQEDIETAYALGYRVGFFDGTQGLQFGSQYPPLDMDQDGLYDNWEVYYGLDPNDPTDATSDQDNDLLTALDEFWLGASPTNSDTDGDGIPDGVEFANELDPTDPTDAQGDLDGDGATNLEEYRAGTGMNDATEVPAMAEAGTDYVSGFVGQYFLGTNFDQFEMTQVESDVDYRWGRGAPATGMPSDDFSIRWVGIFTAPHDSGQRQYLFQTVTDDGVRLYLDGELVINEWRGQGATPYSTTRTLDAGESVRITMEYFEGCCGATAQFVVLDLSTEEELPLAQVVSSPDPELAAEGVFDSDDDGIPDTWEVAYGLDPWNPDSANTVNNQGVSNLQAYQSGVSPWTLEPVETGEAVAATPEPEETAPPEPGEVTLSWTAPSTRVDGSTLLEADIQSYEVVYGQSPEAMTNVHTVPIGQTSTTITGLEPGIWYFSVRTIAESPGPLTDPIQYAVE</sequence>
<evidence type="ECO:0000313" key="9">
    <source>
        <dbReference type="EMBL" id="SFR58502.1"/>
    </source>
</evidence>
<organism evidence="9 10">
    <name type="scientific">Marinobacter daqiaonensis</name>
    <dbReference type="NCBI Taxonomy" id="650891"/>
    <lineage>
        <taxon>Bacteria</taxon>
        <taxon>Pseudomonadati</taxon>
        <taxon>Pseudomonadota</taxon>
        <taxon>Gammaproteobacteria</taxon>
        <taxon>Pseudomonadales</taxon>
        <taxon>Marinobacteraceae</taxon>
        <taxon>Marinobacter</taxon>
    </lineage>
</organism>
<evidence type="ECO:0000313" key="10">
    <source>
        <dbReference type="Proteomes" id="UP000198644"/>
    </source>
</evidence>
<dbReference type="InterPro" id="IPR052063">
    <property type="entry name" value="Polysaccharide_Lyase_1"/>
</dbReference>
<evidence type="ECO:0000256" key="4">
    <source>
        <dbReference type="ARBA" id="ARBA00022729"/>
    </source>
</evidence>
<dbReference type="InterPro" id="IPR013783">
    <property type="entry name" value="Ig-like_fold"/>
</dbReference>
<protein>
    <submittedName>
        <fullName evidence="9">PA14 domain-containing protein</fullName>
    </submittedName>
</protein>
<name>A0A1I6HVL2_9GAMM</name>
<dbReference type="OrthoDB" id="9785394at2"/>
<keyword evidence="10" id="KW-1185">Reference proteome</keyword>
<evidence type="ECO:0000259" key="7">
    <source>
        <dbReference type="PROSITE" id="PS50853"/>
    </source>
</evidence>
<dbReference type="EMBL" id="FOYW01000001">
    <property type="protein sequence ID" value="SFR58502.1"/>
    <property type="molecule type" value="Genomic_DNA"/>
</dbReference>
<dbReference type="PROSITE" id="PS51257">
    <property type="entry name" value="PROKAR_LIPOPROTEIN"/>
    <property type="match status" value="1"/>
</dbReference>
<dbReference type="SUPFAM" id="SSF49265">
    <property type="entry name" value="Fibronectin type III"/>
    <property type="match status" value="1"/>
</dbReference>
<dbReference type="SUPFAM" id="SSF56988">
    <property type="entry name" value="Anthrax protective antigen"/>
    <property type="match status" value="2"/>
</dbReference>
<proteinExistence type="predicted"/>
<keyword evidence="3" id="KW-0479">Metal-binding</keyword>
<feature type="domain" description="PA14" evidence="8">
    <location>
        <begin position="351"/>
        <end position="491"/>
    </location>
</feature>
<evidence type="ECO:0000256" key="1">
    <source>
        <dbReference type="ARBA" id="ARBA00004613"/>
    </source>
</evidence>
<evidence type="ECO:0000256" key="3">
    <source>
        <dbReference type="ARBA" id="ARBA00022723"/>
    </source>
</evidence>
<dbReference type="Gene3D" id="2.60.120.1560">
    <property type="match status" value="1"/>
</dbReference>
<evidence type="ECO:0000256" key="2">
    <source>
        <dbReference type="ARBA" id="ARBA00022525"/>
    </source>
</evidence>
<keyword evidence="4" id="KW-0732">Signal</keyword>
<dbReference type="InterPro" id="IPR036116">
    <property type="entry name" value="FN3_sf"/>
</dbReference>
<accession>A0A1I6HVL2</accession>
<keyword evidence="2" id="KW-0964">Secreted</keyword>
<dbReference type="PROSITE" id="PS50853">
    <property type="entry name" value="FN3"/>
    <property type="match status" value="1"/>
</dbReference>
<keyword evidence="6" id="KW-0325">Glycoprotein</keyword>
<dbReference type="InterPro" id="IPR059100">
    <property type="entry name" value="TSP3_bac"/>
</dbReference>
<dbReference type="Gene3D" id="4.10.1080.10">
    <property type="entry name" value="TSP type-3 repeat"/>
    <property type="match status" value="1"/>
</dbReference>
<dbReference type="InterPro" id="IPR037524">
    <property type="entry name" value="PA14/GLEYA"/>
</dbReference>
<comment type="subcellular location">
    <subcellularLocation>
        <location evidence="1">Secreted</location>
    </subcellularLocation>
</comment>
<dbReference type="AlphaFoldDB" id="A0A1I6HVL2"/>
<gene>
    <name evidence="9" type="ORF">SAMN05216203_1593</name>
</gene>
<dbReference type="PANTHER" id="PTHR42970:SF1">
    <property type="entry name" value="PECTATE LYASE C-RELATED"/>
    <property type="match status" value="1"/>
</dbReference>
<dbReference type="GO" id="GO:0005509">
    <property type="term" value="F:calcium ion binding"/>
    <property type="evidence" value="ECO:0007669"/>
    <property type="project" value="InterPro"/>
</dbReference>
<dbReference type="InterPro" id="IPR028974">
    <property type="entry name" value="TSP_type-3_rpt"/>
</dbReference>
<dbReference type="PANTHER" id="PTHR42970">
    <property type="entry name" value="PECTATE LYASE C-RELATED"/>
    <property type="match status" value="1"/>
</dbReference>
<dbReference type="Proteomes" id="UP000198644">
    <property type="component" value="Unassembled WGS sequence"/>
</dbReference>
<dbReference type="STRING" id="650891.SAMN05216203_1593"/>
<dbReference type="InterPro" id="IPR003961">
    <property type="entry name" value="FN3_dom"/>
</dbReference>
<dbReference type="Gene3D" id="2.60.40.10">
    <property type="entry name" value="Immunoglobulins"/>
    <property type="match status" value="1"/>
</dbReference>
<dbReference type="CDD" id="cd00063">
    <property type="entry name" value="FN3"/>
    <property type="match status" value="1"/>
</dbReference>
<dbReference type="PROSITE" id="PS51820">
    <property type="entry name" value="PA14"/>
    <property type="match status" value="2"/>
</dbReference>
<dbReference type="Gene3D" id="3.90.182.10">
    <property type="entry name" value="Toxin - Anthrax Protective Antigen,domain 1"/>
    <property type="match status" value="1"/>
</dbReference>
<dbReference type="Pfam" id="PF18884">
    <property type="entry name" value="TSP3_bac"/>
    <property type="match status" value="3"/>
</dbReference>
<evidence type="ECO:0000256" key="5">
    <source>
        <dbReference type="ARBA" id="ARBA00022837"/>
    </source>
</evidence>
<feature type="domain" description="Fibronectin type-III" evidence="7">
    <location>
        <begin position="565"/>
        <end position="660"/>
    </location>
</feature>
<evidence type="ECO:0000256" key="6">
    <source>
        <dbReference type="ARBA" id="ARBA00023180"/>
    </source>
</evidence>